<evidence type="ECO:0000256" key="6">
    <source>
        <dbReference type="ARBA" id="ARBA00023306"/>
    </source>
</evidence>
<keyword evidence="6" id="KW-0131">Cell cycle</keyword>
<feature type="compositionally biased region" description="Low complexity" evidence="8">
    <location>
        <begin position="120"/>
        <end position="134"/>
    </location>
</feature>
<proteinExistence type="predicted"/>
<dbReference type="PANTHER" id="PTHR37485">
    <property type="entry name" value="CELL DIVISION PROTEIN FTSB"/>
    <property type="match status" value="1"/>
</dbReference>
<evidence type="ECO:0000256" key="4">
    <source>
        <dbReference type="ARBA" id="ARBA00022989"/>
    </source>
</evidence>
<feature type="coiled-coil region" evidence="7">
    <location>
        <begin position="57"/>
        <end position="91"/>
    </location>
</feature>
<evidence type="ECO:0000313" key="10">
    <source>
        <dbReference type="EMBL" id="XBH12060.1"/>
    </source>
</evidence>
<keyword evidence="3" id="KW-0812">Transmembrane</keyword>
<keyword evidence="2" id="KW-0132">Cell division</keyword>
<dbReference type="KEGG" id="epl:P4G45_10060"/>
<dbReference type="InterPro" id="IPR007060">
    <property type="entry name" value="FtsL/DivIC"/>
</dbReference>
<dbReference type="EMBL" id="CP121194">
    <property type="protein sequence ID" value="XBH08839.1"/>
    <property type="molecule type" value="Genomic_DNA"/>
</dbReference>
<dbReference type="PANTHER" id="PTHR37485:SF1">
    <property type="entry name" value="CELL DIVISION PROTEIN FTSB"/>
    <property type="match status" value="1"/>
</dbReference>
<reference evidence="9" key="1">
    <citation type="submission" date="2023-03" db="EMBL/GenBank/DDBJ databases">
        <title>Edaphobacter sp.</title>
        <authorList>
            <person name="Huber K.J."/>
            <person name="Papendorf J."/>
            <person name="Pilke C."/>
            <person name="Bunk B."/>
            <person name="Sproeer C."/>
            <person name="Pester M."/>
        </authorList>
    </citation>
    <scope>NUCLEOTIDE SEQUENCE</scope>
    <source>
        <strain evidence="9">DSM 109919</strain>
        <strain evidence="10">DSM 109920</strain>
    </source>
</reference>
<keyword evidence="7" id="KW-0175">Coiled coil</keyword>
<evidence type="ECO:0000256" key="2">
    <source>
        <dbReference type="ARBA" id="ARBA00022618"/>
    </source>
</evidence>
<dbReference type="GO" id="GO:0043093">
    <property type="term" value="P:FtsZ-dependent cytokinesis"/>
    <property type="evidence" value="ECO:0007669"/>
    <property type="project" value="TreeGrafter"/>
</dbReference>
<evidence type="ECO:0000256" key="8">
    <source>
        <dbReference type="SAM" id="MobiDB-lite"/>
    </source>
</evidence>
<accession>A0AAU7D3Y6</accession>
<organism evidence="9">
    <name type="scientific">Edaphobacter paludis</name>
    <dbReference type="NCBI Taxonomy" id="3035702"/>
    <lineage>
        <taxon>Bacteria</taxon>
        <taxon>Pseudomonadati</taxon>
        <taxon>Acidobacteriota</taxon>
        <taxon>Terriglobia</taxon>
        <taxon>Terriglobales</taxon>
        <taxon>Acidobacteriaceae</taxon>
        <taxon>Edaphobacter</taxon>
    </lineage>
</organism>
<dbReference type="AlphaFoldDB" id="A0AAU7CTQ4"/>
<accession>A0AAU7CTQ4</accession>
<protein>
    <submittedName>
        <fullName evidence="9">Septum formation initiator family protein</fullName>
    </submittedName>
</protein>
<dbReference type="Pfam" id="PF04977">
    <property type="entry name" value="DivIC"/>
    <property type="match status" value="1"/>
</dbReference>
<dbReference type="InterPro" id="IPR023081">
    <property type="entry name" value="Cell_div_FtsB"/>
</dbReference>
<dbReference type="RefSeq" id="WP_348266349.1">
    <property type="nucleotide sequence ID" value="NZ_CP121194.1"/>
</dbReference>
<keyword evidence="1" id="KW-1003">Cell membrane</keyword>
<evidence type="ECO:0000313" key="9">
    <source>
        <dbReference type="EMBL" id="XBH08839.1"/>
    </source>
</evidence>
<evidence type="ECO:0000256" key="7">
    <source>
        <dbReference type="SAM" id="Coils"/>
    </source>
</evidence>
<sequence length="134" mass="14774">MIRSGTRVTAVKKSSGVVRLYEWVQGGWRKVATGAAAVLALAMAYHVIFGQNGLTVYQQKRQETQVLAKQLQTLQHENDLMKGHVDRLQNDPNAIEHQAREELHYTRPGEVIYTLPPDPAAKNAAGQGSAASLR</sequence>
<keyword evidence="5" id="KW-0472">Membrane</keyword>
<name>A0AAU7CTQ4_9BACT</name>
<keyword evidence="4" id="KW-1133">Transmembrane helix</keyword>
<gene>
    <name evidence="9" type="ORF">P4G45_10060</name>
    <name evidence="10" type="ORF">P8936_10085</name>
</gene>
<feature type="region of interest" description="Disordered" evidence="8">
    <location>
        <begin position="115"/>
        <end position="134"/>
    </location>
</feature>
<evidence type="ECO:0000256" key="5">
    <source>
        <dbReference type="ARBA" id="ARBA00023136"/>
    </source>
</evidence>
<dbReference type="EMBL" id="CP121195">
    <property type="protein sequence ID" value="XBH12060.1"/>
    <property type="molecule type" value="Genomic_DNA"/>
</dbReference>
<dbReference type="GO" id="GO:0030428">
    <property type="term" value="C:cell septum"/>
    <property type="evidence" value="ECO:0007669"/>
    <property type="project" value="TreeGrafter"/>
</dbReference>
<evidence type="ECO:0000256" key="3">
    <source>
        <dbReference type="ARBA" id="ARBA00022692"/>
    </source>
</evidence>
<evidence type="ECO:0000256" key="1">
    <source>
        <dbReference type="ARBA" id="ARBA00022475"/>
    </source>
</evidence>